<organism evidence="3 4">
    <name type="scientific">Acidipila rosea</name>
    <dbReference type="NCBI Taxonomy" id="768535"/>
    <lineage>
        <taxon>Bacteria</taxon>
        <taxon>Pseudomonadati</taxon>
        <taxon>Acidobacteriota</taxon>
        <taxon>Terriglobia</taxon>
        <taxon>Terriglobales</taxon>
        <taxon>Acidobacteriaceae</taxon>
        <taxon>Acidipila</taxon>
    </lineage>
</organism>
<keyword evidence="4" id="KW-1185">Reference proteome</keyword>
<sequence>MRNLKTGLVIVCLAMMPVRLMAARTAETAIRQVLAAQEAAWNRGDVEEFMHGYEDSPETTFIGKSVEHGYAQILARYKRVYAGKAAMGTLEFSDLSVRMLGGDHAVVTGRFHLDRDAAAGGEAKGVFSLVFEREDAGWKIILDHTTSS</sequence>
<name>A0A4R1L197_9BACT</name>
<evidence type="ECO:0000259" key="2">
    <source>
        <dbReference type="Pfam" id="PF14534"/>
    </source>
</evidence>
<evidence type="ECO:0000313" key="3">
    <source>
        <dbReference type="EMBL" id="TCK71718.1"/>
    </source>
</evidence>
<dbReference type="AlphaFoldDB" id="A0A4R1L197"/>
<proteinExistence type="predicted"/>
<dbReference type="Gene3D" id="3.10.450.50">
    <property type="match status" value="1"/>
</dbReference>
<feature type="domain" description="DUF4440" evidence="2">
    <location>
        <begin position="30"/>
        <end position="140"/>
    </location>
</feature>
<evidence type="ECO:0000313" key="4">
    <source>
        <dbReference type="Proteomes" id="UP000295210"/>
    </source>
</evidence>
<dbReference type="InterPro" id="IPR032710">
    <property type="entry name" value="NTF2-like_dom_sf"/>
</dbReference>
<feature type="signal peptide" evidence="1">
    <location>
        <begin position="1"/>
        <end position="22"/>
    </location>
</feature>
<accession>A0A4R1L197</accession>
<dbReference type="Proteomes" id="UP000295210">
    <property type="component" value="Unassembled WGS sequence"/>
</dbReference>
<dbReference type="NCBIfam" id="TIGR02246">
    <property type="entry name" value="SgcJ/EcaC family oxidoreductase"/>
    <property type="match status" value="1"/>
</dbReference>
<dbReference type="OrthoDB" id="120856at2"/>
<protein>
    <submittedName>
        <fullName evidence="3">Uncharacterized protein (TIGR02246 family)</fullName>
    </submittedName>
</protein>
<dbReference type="InterPro" id="IPR011944">
    <property type="entry name" value="Steroid_delta5-4_isomerase"/>
</dbReference>
<keyword evidence="1" id="KW-0732">Signal</keyword>
<dbReference type="InterPro" id="IPR027843">
    <property type="entry name" value="DUF4440"/>
</dbReference>
<reference evidence="3 4" key="1">
    <citation type="submission" date="2019-03" db="EMBL/GenBank/DDBJ databases">
        <title>Genomic Encyclopedia of Type Strains, Phase IV (KMG-IV): sequencing the most valuable type-strain genomes for metagenomic binning, comparative biology and taxonomic classification.</title>
        <authorList>
            <person name="Goeker M."/>
        </authorList>
    </citation>
    <scope>NUCLEOTIDE SEQUENCE [LARGE SCALE GENOMIC DNA]</scope>
    <source>
        <strain evidence="3 4">DSM 103428</strain>
    </source>
</reference>
<dbReference type="EMBL" id="SMGK01000005">
    <property type="protein sequence ID" value="TCK71718.1"/>
    <property type="molecule type" value="Genomic_DNA"/>
</dbReference>
<dbReference type="SUPFAM" id="SSF54427">
    <property type="entry name" value="NTF2-like"/>
    <property type="match status" value="1"/>
</dbReference>
<dbReference type="Pfam" id="PF14534">
    <property type="entry name" value="DUF4440"/>
    <property type="match status" value="1"/>
</dbReference>
<feature type="chain" id="PRO_5020912695" evidence="1">
    <location>
        <begin position="23"/>
        <end position="148"/>
    </location>
</feature>
<evidence type="ECO:0000256" key="1">
    <source>
        <dbReference type="SAM" id="SignalP"/>
    </source>
</evidence>
<gene>
    <name evidence="3" type="ORF">C7378_3008</name>
</gene>
<comment type="caution">
    <text evidence="3">The sequence shown here is derived from an EMBL/GenBank/DDBJ whole genome shotgun (WGS) entry which is preliminary data.</text>
</comment>